<comment type="similarity">
    <text evidence="6 15">In the C-terminal section; belongs to the PRA-PH family.</text>
</comment>
<keyword evidence="10 15" id="KW-0547">Nucleotide-binding</keyword>
<evidence type="ECO:0000313" key="17">
    <source>
        <dbReference type="EMBL" id="ODG91089.1"/>
    </source>
</evidence>
<dbReference type="EC" id="3.5.4.19" evidence="15"/>
<keyword evidence="18" id="KW-1185">Reference proteome</keyword>
<keyword evidence="13 15" id="KW-0368">Histidine biosynthesis</keyword>
<accession>A0ABX2ZRI8</accession>
<dbReference type="Gene3D" id="3.10.20.810">
    <property type="entry name" value="Phosphoribosyl-AMP cyclohydrolase"/>
    <property type="match status" value="1"/>
</dbReference>
<reference evidence="17 18" key="1">
    <citation type="submission" date="2016-07" db="EMBL/GenBank/DDBJ databases">
        <authorList>
            <person name="Townsley L."/>
            <person name="Shank E.A."/>
        </authorList>
    </citation>
    <scope>NUCLEOTIDE SEQUENCE [LARGE SCALE GENOMIC DNA]</scope>
    <source>
        <strain evidence="17 18">CH01</strain>
    </source>
</reference>
<feature type="region of interest" description="Phosphoribosyl-AMP cyclohydrolase" evidence="15">
    <location>
        <begin position="1"/>
        <end position="122"/>
    </location>
</feature>
<evidence type="ECO:0000256" key="7">
    <source>
        <dbReference type="ARBA" id="ARBA00008299"/>
    </source>
</evidence>
<comment type="pathway">
    <text evidence="5 15">Amino-acid biosynthesis; L-histidine biosynthesis; L-histidine from 5-phospho-alpha-D-ribose 1-diphosphate: step 2/9.</text>
</comment>
<evidence type="ECO:0000256" key="11">
    <source>
        <dbReference type="ARBA" id="ARBA00022801"/>
    </source>
</evidence>
<dbReference type="InterPro" id="IPR026660">
    <property type="entry name" value="PRA-CH"/>
</dbReference>
<dbReference type="InterPro" id="IPR038019">
    <property type="entry name" value="PRib_AMP_CycHydrolase_sf"/>
</dbReference>
<evidence type="ECO:0000313" key="18">
    <source>
        <dbReference type="Proteomes" id="UP000094580"/>
    </source>
</evidence>
<comment type="catalytic activity">
    <reaction evidence="1 15">
        <text>1-(5-phospho-beta-D-ribosyl)-5'-AMP + H2O = 1-(5-phospho-beta-D-ribosyl)-5-[(5-phospho-beta-D-ribosylamino)methylideneamino]imidazole-4-carboxamide</text>
        <dbReference type="Rhea" id="RHEA:20049"/>
        <dbReference type="ChEBI" id="CHEBI:15377"/>
        <dbReference type="ChEBI" id="CHEBI:58435"/>
        <dbReference type="ChEBI" id="CHEBI:59457"/>
        <dbReference type="EC" id="3.5.4.19"/>
    </reaction>
</comment>
<evidence type="ECO:0000256" key="6">
    <source>
        <dbReference type="ARBA" id="ARBA00007731"/>
    </source>
</evidence>
<sequence length="215" mass="24642">MYFDIEKIRFNEQGLVPAIVQDINTKEVLMLAYMNNESIKLTIDTGFATFYSRSRQSIWKKGETSGNLQYVKSISYDCDQDSILLQVEQVGVACHTGSYSCFSEKLTLMQEKNIVQNESLSYLPNLYETIQDRKENPIEGSYTTYLFNQGIDKILKKVGEETSEVIIGAKNEGTEELIYEISDLVYHTIVLMVEKGIKLEEINNCLINRKEKVKS</sequence>
<comment type="subcellular location">
    <subcellularLocation>
        <location evidence="3 15">Cytoplasm</location>
    </subcellularLocation>
</comment>
<comment type="similarity">
    <text evidence="7 15">In the N-terminal section; belongs to the PRA-CH family.</text>
</comment>
<evidence type="ECO:0000256" key="9">
    <source>
        <dbReference type="ARBA" id="ARBA00022605"/>
    </source>
</evidence>
<proteinExistence type="inferred from homology"/>
<evidence type="ECO:0000256" key="8">
    <source>
        <dbReference type="ARBA" id="ARBA00022490"/>
    </source>
</evidence>
<keyword evidence="9 15" id="KW-0028">Amino-acid biosynthesis</keyword>
<keyword evidence="11 15" id="KW-0378">Hydrolase</keyword>
<dbReference type="EMBL" id="MDKC01000032">
    <property type="protein sequence ID" value="ODG91089.1"/>
    <property type="molecule type" value="Genomic_DNA"/>
</dbReference>
<evidence type="ECO:0000256" key="15">
    <source>
        <dbReference type="HAMAP-Rule" id="MF_01019"/>
    </source>
</evidence>
<dbReference type="EC" id="3.6.1.31" evidence="15"/>
<dbReference type="SUPFAM" id="SSF141734">
    <property type="entry name" value="HisI-like"/>
    <property type="match status" value="1"/>
</dbReference>
<name>A0ABX2ZRI8_9BACI</name>
<comment type="pathway">
    <text evidence="4 15">Amino-acid biosynthesis; L-histidine biosynthesis; L-histidine from 5-phospho-alpha-D-ribose 1-diphosphate: step 3/9.</text>
</comment>
<dbReference type="HAMAP" id="MF_01021">
    <property type="entry name" value="HisI"/>
    <property type="match status" value="1"/>
</dbReference>
<evidence type="ECO:0000256" key="14">
    <source>
        <dbReference type="ARBA" id="ARBA00023268"/>
    </source>
</evidence>
<dbReference type="CDD" id="cd11534">
    <property type="entry name" value="NTP-PPase_HisIE_like"/>
    <property type="match status" value="1"/>
</dbReference>
<feature type="region of interest" description="Phosphoribosyl-ATP pyrophosphohydrolase" evidence="15">
    <location>
        <begin position="123"/>
        <end position="215"/>
    </location>
</feature>
<keyword evidence="12 15" id="KW-0067">ATP-binding</keyword>
<gene>
    <name evidence="15" type="primary">hisI</name>
    <name evidence="15" type="synonym">hisIE</name>
    <name evidence="17" type="ORF">BED47_08670</name>
</gene>
<dbReference type="InterPro" id="IPR008179">
    <property type="entry name" value="HisE"/>
</dbReference>
<comment type="catalytic activity">
    <reaction evidence="2 15">
        <text>1-(5-phospho-beta-D-ribosyl)-ATP + H2O = 1-(5-phospho-beta-D-ribosyl)-5'-AMP + diphosphate + H(+)</text>
        <dbReference type="Rhea" id="RHEA:22828"/>
        <dbReference type="ChEBI" id="CHEBI:15377"/>
        <dbReference type="ChEBI" id="CHEBI:15378"/>
        <dbReference type="ChEBI" id="CHEBI:33019"/>
        <dbReference type="ChEBI" id="CHEBI:59457"/>
        <dbReference type="ChEBI" id="CHEBI:73183"/>
        <dbReference type="EC" id="3.6.1.31"/>
    </reaction>
</comment>
<evidence type="ECO:0000256" key="1">
    <source>
        <dbReference type="ARBA" id="ARBA00000024"/>
    </source>
</evidence>
<evidence type="ECO:0000256" key="5">
    <source>
        <dbReference type="ARBA" id="ARBA00005204"/>
    </source>
</evidence>
<evidence type="ECO:0000256" key="12">
    <source>
        <dbReference type="ARBA" id="ARBA00022840"/>
    </source>
</evidence>
<dbReference type="NCBIfam" id="TIGR03188">
    <property type="entry name" value="histidine_hisI"/>
    <property type="match status" value="1"/>
</dbReference>
<dbReference type="InterPro" id="IPR002496">
    <property type="entry name" value="PRib_AMP_CycHydrolase_dom"/>
</dbReference>
<dbReference type="HAMAP" id="MF_01020">
    <property type="entry name" value="HisE"/>
    <property type="match status" value="1"/>
</dbReference>
<dbReference type="Pfam" id="PF01502">
    <property type="entry name" value="PRA-CH"/>
    <property type="match status" value="1"/>
</dbReference>
<dbReference type="NCBIfam" id="NF000768">
    <property type="entry name" value="PRK00051.1"/>
    <property type="match status" value="1"/>
</dbReference>
<dbReference type="RefSeq" id="WP_069034459.1">
    <property type="nucleotide sequence ID" value="NZ_MDKC01000032.1"/>
</dbReference>
<dbReference type="Gene3D" id="1.10.287.1080">
    <property type="entry name" value="MazG-like"/>
    <property type="match status" value="1"/>
</dbReference>
<dbReference type="SUPFAM" id="SSF101386">
    <property type="entry name" value="all-alpha NTP pyrophosphatases"/>
    <property type="match status" value="1"/>
</dbReference>
<organism evidence="17 18">
    <name type="scientific">Gottfriedia luciferensis</name>
    <dbReference type="NCBI Taxonomy" id="178774"/>
    <lineage>
        <taxon>Bacteria</taxon>
        <taxon>Bacillati</taxon>
        <taxon>Bacillota</taxon>
        <taxon>Bacilli</taxon>
        <taxon>Bacillales</taxon>
        <taxon>Bacillaceae</taxon>
        <taxon>Gottfriedia</taxon>
    </lineage>
</organism>
<protein>
    <recommendedName>
        <fullName evidence="15">Histidine biosynthesis bifunctional protein HisIE</fullName>
    </recommendedName>
    <domain>
        <recommendedName>
            <fullName evidence="15">Phosphoribosyl-AMP cyclohydrolase</fullName>
            <shortName evidence="15">PRA-CH</shortName>
            <ecNumber evidence="15">3.5.4.19</ecNumber>
        </recommendedName>
    </domain>
    <domain>
        <recommendedName>
            <fullName evidence="15">Phosphoribosyl-ATP pyrophosphatase</fullName>
            <shortName evidence="15">PRA-PH</shortName>
            <ecNumber evidence="15">3.6.1.31</ecNumber>
        </recommendedName>
    </domain>
</protein>
<evidence type="ECO:0000256" key="4">
    <source>
        <dbReference type="ARBA" id="ARBA00005169"/>
    </source>
</evidence>
<evidence type="ECO:0000259" key="16">
    <source>
        <dbReference type="Pfam" id="PF01502"/>
    </source>
</evidence>
<dbReference type="InterPro" id="IPR023019">
    <property type="entry name" value="His_synth_HisIE"/>
</dbReference>
<dbReference type="PANTHER" id="PTHR42945">
    <property type="entry name" value="HISTIDINE BIOSYNTHESIS BIFUNCTIONAL PROTEIN"/>
    <property type="match status" value="1"/>
</dbReference>
<evidence type="ECO:0000256" key="13">
    <source>
        <dbReference type="ARBA" id="ARBA00023102"/>
    </source>
</evidence>
<dbReference type="Pfam" id="PF01503">
    <property type="entry name" value="PRA-PH"/>
    <property type="match status" value="1"/>
</dbReference>
<evidence type="ECO:0000256" key="3">
    <source>
        <dbReference type="ARBA" id="ARBA00004496"/>
    </source>
</evidence>
<dbReference type="NCBIfam" id="NF002747">
    <property type="entry name" value="PRK02759.1"/>
    <property type="match status" value="1"/>
</dbReference>
<evidence type="ECO:0000256" key="10">
    <source>
        <dbReference type="ARBA" id="ARBA00022741"/>
    </source>
</evidence>
<evidence type="ECO:0000256" key="2">
    <source>
        <dbReference type="ARBA" id="ARBA00001460"/>
    </source>
</evidence>
<dbReference type="PANTHER" id="PTHR42945:SF9">
    <property type="entry name" value="HISTIDINE BIOSYNTHESIS BIFUNCTIONAL PROTEIN HISIE"/>
    <property type="match status" value="1"/>
</dbReference>
<dbReference type="HAMAP" id="MF_01019">
    <property type="entry name" value="HisIE"/>
    <property type="match status" value="1"/>
</dbReference>
<keyword evidence="8 15" id="KW-0963">Cytoplasm</keyword>
<dbReference type="InterPro" id="IPR021130">
    <property type="entry name" value="PRib-ATP_PPHydrolase-like"/>
</dbReference>
<comment type="caution">
    <text evidence="17">The sequence shown here is derived from an EMBL/GenBank/DDBJ whole genome shotgun (WGS) entry which is preliminary data.</text>
</comment>
<dbReference type="Proteomes" id="UP000094580">
    <property type="component" value="Unassembled WGS sequence"/>
</dbReference>
<keyword evidence="14 15" id="KW-0511">Multifunctional enzyme</keyword>
<feature type="domain" description="Phosphoribosyl-AMP cyclohydrolase" evidence="16">
    <location>
        <begin position="30"/>
        <end position="102"/>
    </location>
</feature>